<dbReference type="EMBL" id="JAYGHX010000008">
    <property type="protein sequence ID" value="MEA5392128.1"/>
    <property type="molecule type" value="Genomic_DNA"/>
</dbReference>
<evidence type="ECO:0000313" key="3">
    <source>
        <dbReference type="Proteomes" id="UP001304461"/>
    </source>
</evidence>
<dbReference type="RefSeq" id="WP_323306095.1">
    <property type="nucleotide sequence ID" value="NZ_JAYGHX010000008.1"/>
</dbReference>
<evidence type="ECO:0000259" key="1">
    <source>
        <dbReference type="Pfam" id="PF13011"/>
    </source>
</evidence>
<accession>A0ABU5RWP4</accession>
<gene>
    <name evidence="2" type="ORF">VB738_12750</name>
</gene>
<feature type="domain" description="DNA-binding" evidence="1">
    <location>
        <begin position="1"/>
        <end position="73"/>
    </location>
</feature>
<sequence length="77" mass="8847">MHSHPSARLTPVSRQRLISRHHVEGVPLMTFAVEARISLSCACNWLAHFRSGGQTTLTARHSVRRTQRRRLDPEHLQ</sequence>
<reference evidence="2 3" key="1">
    <citation type="submission" date="2023-12" db="EMBL/GenBank/DDBJ databases">
        <title>Baltic Sea Cyanobacteria.</title>
        <authorList>
            <person name="Delbaje E."/>
            <person name="Fewer D.P."/>
            <person name="Shishido T.K."/>
        </authorList>
    </citation>
    <scope>NUCLEOTIDE SEQUENCE [LARGE SCALE GENOMIC DNA]</scope>
    <source>
        <strain evidence="2 3">UHCC 0139</strain>
    </source>
</reference>
<name>A0ABU5RWP4_9CYAN</name>
<dbReference type="Proteomes" id="UP001304461">
    <property type="component" value="Unassembled WGS sequence"/>
</dbReference>
<organism evidence="2 3">
    <name type="scientific">Cyanobium gracile UHCC 0139</name>
    <dbReference type="NCBI Taxonomy" id="3110308"/>
    <lineage>
        <taxon>Bacteria</taxon>
        <taxon>Bacillati</taxon>
        <taxon>Cyanobacteriota</taxon>
        <taxon>Cyanophyceae</taxon>
        <taxon>Synechococcales</taxon>
        <taxon>Prochlorococcaceae</taxon>
        <taxon>Cyanobium</taxon>
    </lineage>
</organism>
<proteinExistence type="predicted"/>
<protein>
    <submittedName>
        <fullName evidence="2">Leucine zipper domain-containing protein</fullName>
    </submittedName>
</protein>
<evidence type="ECO:0000313" key="2">
    <source>
        <dbReference type="EMBL" id="MEA5392128.1"/>
    </source>
</evidence>
<dbReference type="InterPro" id="IPR024967">
    <property type="entry name" value="DNA-bd_IS481-type"/>
</dbReference>
<comment type="caution">
    <text evidence="2">The sequence shown here is derived from an EMBL/GenBank/DDBJ whole genome shotgun (WGS) entry which is preliminary data.</text>
</comment>
<keyword evidence="3" id="KW-1185">Reference proteome</keyword>
<dbReference type="Pfam" id="PF13011">
    <property type="entry name" value="LZ_Tnp_IS481"/>
    <property type="match status" value="1"/>
</dbReference>